<accession>A0A2K3M7G0</accession>
<evidence type="ECO:0000313" key="3">
    <source>
        <dbReference type="EMBL" id="PNX86742.1"/>
    </source>
</evidence>
<feature type="region of interest" description="Disordered" evidence="1">
    <location>
        <begin position="1"/>
        <end position="30"/>
    </location>
</feature>
<evidence type="ECO:0000313" key="4">
    <source>
        <dbReference type="Proteomes" id="UP000236291"/>
    </source>
</evidence>
<dbReference type="EMBL" id="ASHM01052013">
    <property type="protein sequence ID" value="PNX86742.1"/>
    <property type="molecule type" value="Genomic_DNA"/>
</dbReference>
<evidence type="ECO:0000256" key="1">
    <source>
        <dbReference type="SAM" id="MobiDB-lite"/>
    </source>
</evidence>
<reference evidence="3 4" key="1">
    <citation type="journal article" date="2014" name="Am. J. Bot.">
        <title>Genome assembly and annotation for red clover (Trifolium pratense; Fabaceae).</title>
        <authorList>
            <person name="Istvanek J."/>
            <person name="Jaros M."/>
            <person name="Krenek A."/>
            <person name="Repkova J."/>
        </authorList>
    </citation>
    <scope>NUCLEOTIDE SEQUENCE [LARGE SCALE GENOMIC DNA]</scope>
    <source>
        <strain evidence="4">cv. Tatra</strain>
        <tissue evidence="3">Young leaves</tissue>
    </source>
</reference>
<proteinExistence type="predicted"/>
<dbReference type="InterPro" id="IPR007321">
    <property type="entry name" value="Transposase_28"/>
</dbReference>
<feature type="non-terminal residue" evidence="3">
    <location>
        <position position="306"/>
    </location>
</feature>
<feature type="compositionally biased region" description="Low complexity" evidence="1">
    <location>
        <begin position="15"/>
        <end position="30"/>
    </location>
</feature>
<gene>
    <name evidence="3" type="ORF">L195_g042823</name>
</gene>
<dbReference type="Proteomes" id="UP000236291">
    <property type="component" value="Unassembled WGS sequence"/>
</dbReference>
<dbReference type="AlphaFoldDB" id="A0A2K3M7G0"/>
<dbReference type="PANTHER" id="PTHR31099:SF49">
    <property type="entry name" value="MYOSIN HEAVY CHAIN-LIKE PROTEIN"/>
    <property type="match status" value="1"/>
</dbReference>
<evidence type="ECO:0000259" key="2">
    <source>
        <dbReference type="Pfam" id="PF04195"/>
    </source>
</evidence>
<feature type="domain" description="Transposase (putative) gypsy type" evidence="2">
    <location>
        <begin position="138"/>
        <end position="196"/>
    </location>
</feature>
<name>A0A2K3M7G0_TRIPR</name>
<sequence length="306" mass="35313">MSMIENLFPSPKPKPSFLLQPSSSSSLSSSQTQLVKNEVCPKQNPNKGTNVNNEGSSFDILNYESWVSPQVLKHHSVFTSNKDIVHLRQKIQLTLDSSSEDDFVCLPCSDEEECVCWQHKDENEPLFIYMYQFLFEKLSISLPFPKFQCDILVALNVAPTQLHPNTWGFVRAFEILCSCVGIEPSVNKFLYFFQVKVFGKMEWISASGRSGRRLLNAFDSSYKNWKNMFFRVRSVCSSYPFFLEEGGKPRFPLHWTTDPVPYTTFEVDRLDEVERYEVQQLSCLSVFHCANLIGLGENRHALMKYF</sequence>
<comment type="caution">
    <text evidence="3">The sequence shown here is derived from an EMBL/GenBank/DDBJ whole genome shotgun (WGS) entry which is preliminary data.</text>
</comment>
<dbReference type="PANTHER" id="PTHR31099">
    <property type="entry name" value="OS06G0165300 PROTEIN"/>
    <property type="match status" value="1"/>
</dbReference>
<organism evidence="3 4">
    <name type="scientific">Trifolium pratense</name>
    <name type="common">Red clover</name>
    <dbReference type="NCBI Taxonomy" id="57577"/>
    <lineage>
        <taxon>Eukaryota</taxon>
        <taxon>Viridiplantae</taxon>
        <taxon>Streptophyta</taxon>
        <taxon>Embryophyta</taxon>
        <taxon>Tracheophyta</taxon>
        <taxon>Spermatophyta</taxon>
        <taxon>Magnoliopsida</taxon>
        <taxon>eudicotyledons</taxon>
        <taxon>Gunneridae</taxon>
        <taxon>Pentapetalae</taxon>
        <taxon>rosids</taxon>
        <taxon>fabids</taxon>
        <taxon>Fabales</taxon>
        <taxon>Fabaceae</taxon>
        <taxon>Papilionoideae</taxon>
        <taxon>50 kb inversion clade</taxon>
        <taxon>NPAAA clade</taxon>
        <taxon>Hologalegina</taxon>
        <taxon>IRL clade</taxon>
        <taxon>Trifolieae</taxon>
        <taxon>Trifolium</taxon>
    </lineage>
</organism>
<dbReference type="Pfam" id="PF04195">
    <property type="entry name" value="Transposase_28"/>
    <property type="match status" value="1"/>
</dbReference>
<reference evidence="3 4" key="2">
    <citation type="journal article" date="2017" name="Front. Plant Sci.">
        <title>Gene Classification and Mining of Molecular Markers Useful in Red Clover (Trifolium pratense) Breeding.</title>
        <authorList>
            <person name="Istvanek J."/>
            <person name="Dluhosova J."/>
            <person name="Dluhos P."/>
            <person name="Patkova L."/>
            <person name="Nedelnik J."/>
            <person name="Repkova J."/>
        </authorList>
    </citation>
    <scope>NUCLEOTIDE SEQUENCE [LARGE SCALE GENOMIC DNA]</scope>
    <source>
        <strain evidence="4">cv. Tatra</strain>
        <tissue evidence="3">Young leaves</tissue>
    </source>
</reference>
<protein>
    <recommendedName>
        <fullName evidence="2">Transposase (putative) gypsy type domain-containing protein</fullName>
    </recommendedName>
</protein>